<evidence type="ECO:0000313" key="2">
    <source>
        <dbReference type="Proteomes" id="UP000077342"/>
    </source>
</evidence>
<organism evidence="1 2">
    <name type="scientific">Mycobacterium ostraviense</name>
    <dbReference type="NCBI Taxonomy" id="2738409"/>
    <lineage>
        <taxon>Bacteria</taxon>
        <taxon>Bacillati</taxon>
        <taxon>Actinomycetota</taxon>
        <taxon>Actinomycetes</taxon>
        <taxon>Mycobacteriales</taxon>
        <taxon>Mycobacteriaceae</taxon>
        <taxon>Mycobacterium</taxon>
    </lineage>
</organism>
<dbReference type="AlphaFoldDB" id="A0A164F063"/>
<comment type="caution">
    <text evidence="1">The sequence shown here is derived from an EMBL/GenBank/DDBJ whole genome shotgun (WGS) entry which is preliminary data.</text>
</comment>
<dbReference type="RefSeq" id="WP_075509070.1">
    <property type="nucleotide sequence ID" value="NZ_LWCI01000006.1"/>
</dbReference>
<dbReference type="EMBL" id="LWCI01000006">
    <property type="protein sequence ID" value="KZS68169.1"/>
    <property type="molecule type" value="Genomic_DNA"/>
</dbReference>
<reference evidence="2" key="1">
    <citation type="submission" date="2016-04" db="EMBL/GenBank/DDBJ databases">
        <authorList>
            <person name="Strapagiel D."/>
            <person name="Borowka P."/>
            <person name="Marciniak B."/>
            <person name="Bakula Z."/>
            <person name="Van Ingen J."/>
            <person name="Safianowska A."/>
            <person name="Dziadek J."/>
            <person name="Jagielski T."/>
        </authorList>
    </citation>
    <scope>NUCLEOTIDE SEQUENCE [LARGE SCALE GENOMIC DNA]</scope>
    <source>
        <strain evidence="2">1010001458</strain>
    </source>
</reference>
<gene>
    <name evidence="1" type="ORF">A4G28_20025</name>
</gene>
<accession>A0A164F063</accession>
<evidence type="ECO:0000313" key="1">
    <source>
        <dbReference type="EMBL" id="KZS68169.1"/>
    </source>
</evidence>
<name>A0A164F063_9MYCO</name>
<proteinExistence type="predicted"/>
<sequence length="143" mass="15613">MATRLVTTSDLLAGHVSLDIECLDRIYLNGYVPNLQVGGQVVQFLAARGFPIPAPAVVNRNGERFREAVRRFAADNHIPVVRFAKGDRKITMMSKHLASQELTGRSGVAAIGVAQEFQRVATCTTKPARNGGAPHFGWDRADR</sequence>
<dbReference type="Proteomes" id="UP000077342">
    <property type="component" value="Unassembled WGS sequence"/>
</dbReference>
<protein>
    <submittedName>
        <fullName evidence="1">Uncharacterized protein</fullName>
    </submittedName>
</protein>
<keyword evidence="2" id="KW-1185">Reference proteome</keyword>